<proteinExistence type="predicted"/>
<reference evidence="2" key="2">
    <citation type="submission" date="2023-06" db="EMBL/GenBank/DDBJ databases">
        <authorList>
            <person name="Sun Q."/>
            <person name="Zhou Y."/>
        </authorList>
    </citation>
    <scope>NUCLEOTIDE SEQUENCE</scope>
    <source>
        <strain evidence="2">CGMCC 1.10859</strain>
    </source>
</reference>
<comment type="caution">
    <text evidence="2">The sequence shown here is derived from an EMBL/GenBank/DDBJ whole genome shotgun (WGS) entry which is preliminary data.</text>
</comment>
<reference evidence="2" key="1">
    <citation type="journal article" date="2014" name="Int. J. Syst. Evol. Microbiol.">
        <title>Complete genome sequence of Corynebacterium casei LMG S-19264T (=DSM 44701T), isolated from a smear-ripened cheese.</title>
        <authorList>
            <consortium name="US DOE Joint Genome Institute (JGI-PGF)"/>
            <person name="Walter F."/>
            <person name="Albersmeier A."/>
            <person name="Kalinowski J."/>
            <person name="Ruckert C."/>
        </authorList>
    </citation>
    <scope>NUCLEOTIDE SEQUENCE</scope>
    <source>
        <strain evidence="2">CGMCC 1.10859</strain>
    </source>
</reference>
<feature type="region of interest" description="Disordered" evidence="1">
    <location>
        <begin position="18"/>
        <end position="40"/>
    </location>
</feature>
<dbReference type="AlphaFoldDB" id="A0AAN4URR5"/>
<gene>
    <name evidence="2" type="ORF">GCM10008024_22440</name>
</gene>
<dbReference type="EMBL" id="BNAB01000009">
    <property type="protein sequence ID" value="GHE02545.1"/>
    <property type="molecule type" value="Genomic_DNA"/>
</dbReference>
<protein>
    <submittedName>
        <fullName evidence="2">Uncharacterized protein</fullName>
    </submittedName>
</protein>
<organism evidence="2 3">
    <name type="scientific">Allgaiera indica</name>
    <dbReference type="NCBI Taxonomy" id="765699"/>
    <lineage>
        <taxon>Bacteria</taxon>
        <taxon>Pseudomonadati</taxon>
        <taxon>Pseudomonadota</taxon>
        <taxon>Alphaproteobacteria</taxon>
        <taxon>Rhodobacterales</taxon>
        <taxon>Paracoccaceae</taxon>
        <taxon>Allgaiera</taxon>
    </lineage>
</organism>
<evidence type="ECO:0000256" key="1">
    <source>
        <dbReference type="SAM" id="MobiDB-lite"/>
    </source>
</evidence>
<evidence type="ECO:0000313" key="3">
    <source>
        <dbReference type="Proteomes" id="UP000634647"/>
    </source>
</evidence>
<name>A0AAN4URR5_9RHOB</name>
<sequence length="91" mass="9686">MLSPSLLSGIRTWRGDLTADPGAEGDADPGGAGYLSQDVRHRRSGLRPTVRIGIAAARAARKQDTDLVIGRVRTDQGNDRALIASLAFDML</sequence>
<evidence type="ECO:0000313" key="2">
    <source>
        <dbReference type="EMBL" id="GHE02545.1"/>
    </source>
</evidence>
<dbReference type="Proteomes" id="UP000634647">
    <property type="component" value="Unassembled WGS sequence"/>
</dbReference>
<accession>A0AAN4URR5</accession>